<evidence type="ECO:0000256" key="2">
    <source>
        <dbReference type="ARBA" id="ARBA00022553"/>
    </source>
</evidence>
<dbReference type="SUPFAM" id="SSF52777">
    <property type="entry name" value="CoA-dependent acyltransferases"/>
    <property type="match status" value="6"/>
</dbReference>
<dbReference type="Pfam" id="PF00550">
    <property type="entry name" value="PP-binding"/>
    <property type="match status" value="2"/>
</dbReference>
<dbReference type="Gene3D" id="3.30.559.10">
    <property type="entry name" value="Chloramphenicol acetyltransferase-like domain"/>
    <property type="match status" value="3"/>
</dbReference>
<feature type="domain" description="Carrier" evidence="6">
    <location>
        <begin position="1848"/>
        <end position="1924"/>
    </location>
</feature>
<feature type="region of interest" description="Disordered" evidence="5">
    <location>
        <begin position="95"/>
        <end position="154"/>
    </location>
</feature>
<feature type="compositionally biased region" description="Low complexity" evidence="5">
    <location>
        <begin position="134"/>
        <end position="149"/>
    </location>
</feature>
<feature type="region of interest" description="Disordered" evidence="5">
    <location>
        <begin position="2552"/>
        <end position="2606"/>
    </location>
</feature>
<evidence type="ECO:0000256" key="3">
    <source>
        <dbReference type="ARBA" id="ARBA00022598"/>
    </source>
</evidence>
<accession>A0AAE8SYT0</accession>
<dbReference type="Pfam" id="PF00668">
    <property type="entry name" value="Condensation"/>
    <property type="match status" value="3"/>
</dbReference>
<keyword evidence="1" id="KW-0596">Phosphopantetheine</keyword>
<dbReference type="SUPFAM" id="SSF56801">
    <property type="entry name" value="Acetyl-CoA synthetase-like"/>
    <property type="match status" value="2"/>
</dbReference>
<dbReference type="InterPro" id="IPR023213">
    <property type="entry name" value="CAT-like_dom_sf"/>
</dbReference>
<keyword evidence="2" id="KW-0597">Phosphoprotein</keyword>
<dbReference type="Gene3D" id="3.30.300.30">
    <property type="match status" value="2"/>
</dbReference>
<evidence type="ECO:0000256" key="5">
    <source>
        <dbReference type="SAM" id="MobiDB-lite"/>
    </source>
</evidence>
<feature type="compositionally biased region" description="Polar residues" evidence="5">
    <location>
        <begin position="95"/>
        <end position="111"/>
    </location>
</feature>
<dbReference type="InterPro" id="IPR036736">
    <property type="entry name" value="ACP-like_sf"/>
</dbReference>
<dbReference type="PANTHER" id="PTHR45398:SF1">
    <property type="entry name" value="ENZYME, PUTATIVE (JCVI)-RELATED"/>
    <property type="match status" value="1"/>
</dbReference>
<dbReference type="Proteomes" id="UP001187682">
    <property type="component" value="Unassembled WGS sequence"/>
</dbReference>
<comment type="similarity">
    <text evidence="4">Belongs to the NRP synthetase family.</text>
</comment>
<evidence type="ECO:0000259" key="6">
    <source>
        <dbReference type="PROSITE" id="PS50075"/>
    </source>
</evidence>
<dbReference type="Gene3D" id="3.30.559.30">
    <property type="entry name" value="Nonribosomal peptide synthetase, condensation domain"/>
    <property type="match status" value="3"/>
</dbReference>
<dbReference type="InterPro" id="IPR009081">
    <property type="entry name" value="PP-bd_ACP"/>
</dbReference>
<dbReference type="InterPro" id="IPR042099">
    <property type="entry name" value="ANL_N_sf"/>
</dbReference>
<keyword evidence="8" id="KW-1185">Reference proteome</keyword>
<evidence type="ECO:0000256" key="4">
    <source>
        <dbReference type="ARBA" id="ARBA00029454"/>
    </source>
</evidence>
<dbReference type="FunFam" id="3.30.559.30:FF:000002">
    <property type="entry name" value="Nonribosomal peptide synthase Pes1"/>
    <property type="match status" value="1"/>
</dbReference>
<dbReference type="Gene3D" id="1.10.1200.10">
    <property type="entry name" value="ACP-like"/>
    <property type="match status" value="3"/>
</dbReference>
<dbReference type="Pfam" id="PF00501">
    <property type="entry name" value="AMP-binding"/>
    <property type="match status" value="1"/>
</dbReference>
<dbReference type="InterPro" id="IPR001242">
    <property type="entry name" value="Condensation_dom"/>
</dbReference>
<feature type="domain" description="Carrier" evidence="6">
    <location>
        <begin position="24"/>
        <end position="97"/>
    </location>
</feature>
<dbReference type="PROSITE" id="PS50075">
    <property type="entry name" value="CARRIER"/>
    <property type="match status" value="3"/>
</dbReference>
<dbReference type="SUPFAM" id="SSF47336">
    <property type="entry name" value="ACP-like"/>
    <property type="match status" value="3"/>
</dbReference>
<evidence type="ECO:0000256" key="1">
    <source>
        <dbReference type="ARBA" id="ARBA00022450"/>
    </source>
</evidence>
<feature type="domain" description="Carrier" evidence="6">
    <location>
        <begin position="290"/>
        <end position="366"/>
    </location>
</feature>
<dbReference type="InterPro" id="IPR000873">
    <property type="entry name" value="AMP-dep_synth/lig_dom"/>
</dbReference>
<organism evidence="7 8">
    <name type="scientific">Cephalotrichum gorgonifer</name>
    <dbReference type="NCBI Taxonomy" id="2041049"/>
    <lineage>
        <taxon>Eukaryota</taxon>
        <taxon>Fungi</taxon>
        <taxon>Dikarya</taxon>
        <taxon>Ascomycota</taxon>
        <taxon>Pezizomycotina</taxon>
        <taxon>Sordariomycetes</taxon>
        <taxon>Hypocreomycetidae</taxon>
        <taxon>Microascales</taxon>
        <taxon>Microascaceae</taxon>
        <taxon>Cephalotrichum</taxon>
    </lineage>
</organism>
<gene>
    <name evidence="7" type="ORF">DNG_08044</name>
</gene>
<dbReference type="PANTHER" id="PTHR45398">
    <property type="match status" value="1"/>
</dbReference>
<name>A0AAE8SYT0_9PEZI</name>
<evidence type="ECO:0000313" key="8">
    <source>
        <dbReference type="Proteomes" id="UP001187682"/>
    </source>
</evidence>
<dbReference type="FunFam" id="3.30.300.30:FF:000015">
    <property type="entry name" value="Nonribosomal peptide synthase SidD"/>
    <property type="match status" value="1"/>
</dbReference>
<sequence>MATYPTTKPRLPRLDTMMESSYEEPMSERLVTAIAKILDIQRDDIFLFDSFADLGGDDATAGDLVTSCSTLGMTLSEDDILRCKTIAELQTCIRPSQGATPPLHSRSNSLGDSDDWSSRVSEIFSVENRRSTDASESSSTPSRQSSTSKSTDHSLAISVTEELLVSTSQVPRATIIRPKAGYFEGKLVAFLTLSDISGEPEEESSGPSEIVLIPHSHHHYAGAQVAALRYLLENSTAITAVPTAWIILQQMPLTPFGANDRRRLQTWIQNMNEELYQEIMSVENQELLQEPSTEMERSLQRLISTVLRAPVERIGMNFSFKQLGGDEFSALQLVAECKSKGIHLTTDDIAQSDSIAHLAFLASYKGNLAPTKWDEEKETGASFELSPMQRLYFQTGVGGDYDARKNQSWEYRFNQSLLLKINTPMELDDVHAAVEAVVGHHAMLRARFTMSDEGTWTQSILSSICKSYHFGHHVISTNDEVLDVIRKTQSLIDIEAGPLFAAELIHTTDGQQMLFVVAHHLVVDLTSWRVIVHDLNELLQSGSLHSERAMPFQRWNELQEAEIRSLDHPPALSLDAVAGDFAFWGLDASRNTYGDAEEVSFALAPELSSILQTACNQAFRTDSTDIYLATLLLSFCQTFPERAPPAIWSQEHGRETWDPKSVDVAQTVGWFTTLCPIRMYAESSEDFVAVLRRMKDTRRAIPRHGWAYFASRFLGRDPESFLSQDWPFEIMFTYGGSLQQLEAENGILEQLPIPGRALDSTTSDIGPRVGRAALFEVSTMMDQGIAKVKFLYNRESAHQDRIAAWVTNFEHLLLEAIGRLRYRAPELTLADVPLLGITYDGLAKLNGDRLRALGVSSARDIENVYPVTPLQQEVLMSQARAPETCHIHAIFQFSPEPNTAVDSTKLCTAWQQTVAKYASLRTVFIESVSEDALFDQVVLRKCSPTMLFIDAGPTDDALLALNSLPPLQCSPSEPRHRLSFCQNSASTFLKLEVSQAICDVASLEKIAGDLKRAYTCNNVSKKNLELSYSGYIQSFRDARVGSKVEFWLAQLRNCKPSLFPALWTPADGRTQVTSLKLGIPEADLDAYCRLAAVKRTTVLRLAWGLVLRNYTGSSHVCFGYRHTGRDAPQAPVGIDTAVGPFESTIVCSMDLSSHRSLSSAVQSAEDELSVCLPHQFTPVSEIQNALGLSGAPLFNTCLSFLDEHRGLKSKFNSARAQSQLDCVMYYNTLDQDLSVSVTVNGGLLDVTIAHRILTGLQAENVANALGSAIRCVIDSPNGSVGGVDLYSARDQEQLPSPAIQVEEPKAQILVHELVEMIVRDDPDAPAVAAWDGRFCYRQLSNLVSRLAHHLVDLGLEPGTPVPVILGKSRWSAVTILAVLKSGGCFVPLDADDPSFTQKIVKQLKSSIVLATDLESSKRLELQVSSLIVVNESLFSTSLLGEKECPTVSMGDAACMIFHTASNKSRPAKGIFFTQSSLSSAFVGQGPALRINVSSRVLQLSAFSSDTALSEILTTLVNGGCVCVPGAAERVVDIAGAINRLGVNWTYFTPVLARRLLPSSIPTVQTICFRTRRLDEDTFSRWAGKTRMLLSYGTSDICPLGISVTEVTSPLQLQRIAPPFIGKFWIVNPEDHRRLMPVGAIGELVIESPTLAHKLSKDSSPAEILRSQQIRAASDDASTTRFFKTGHRVRYMNDGTLEFITSSRDDVLLEGNIIPVPTVEQHIRRCLGTGSEVVVEMVTSKDDASILTAFVELGAHFDGPDDLSLLSATSRERAFMIRKLAESYFQTVLPSYMLPRAFVPVRTLPMTSSLKIHRRKLQKLAGNLTKSDLLSLSTVADPEGITTPDIKPLPLTQVEERMRDIWASLLHLDPATISATQSFFRLGGDTHLVSKLIIACRKAGLLVPLAAVLRNASLTELCQSITLSEDPFMHMLPCPQPAAAATSVEYSSVIRHVIDVVAPEAGIPSSSIVDAALATTTQIRGLESALRDPRAGVDHVVLNFSGFVEAKRIESACRDLATAHPILSTAFVAHNRKIYQVVTSPAASLDFTRVHCPSWRLSAILEKTVKKEQSSPISMSRPITRFTFLDGGKHSALIIRLSAAQYSSSSLPLLLQDLKRIYAGANPELRRPAFADFSRAALAANAHAVPYWASLLHGASITQVLTHTKPSKPTSTPRTITRSVTVSPSVTTEVGITFDTVLKAAWSVVLATLSSSADVTFGEVVDGKHVRMPTQCSSGVLGPVQNVIPVRVQFDGPGTPLDLLRGIHAQRLAGIPHENLGFYDVVEKCTPWPYWSRLSTVVHHLYREGLGDISPFFLGGAECTASVVESAAKDLPDLLVSSVQPTPDLSSVSITFCESRIPVSFAEKALDMLASTINSLSSLQDAIIPSASDLASAERQIPLPLVDIDAPVQPATPDPAAQELIAKAWDDLLDPRAHGVPEEHVPTASFYDLWGSLIPGHLLASRLTASLSAHEISVSTEEVIDNASQLKQLELVSRKLRAREKAGWKGLRRISPRETKAVAPWAATAAGAAGPVSPIPEDGDCVFSPLEEVISPMSPSSNDPFSVAGALSPSPESPSDGGMRRRASKVFGRMSMSMLSHSHSQPKAISP</sequence>
<proteinExistence type="inferred from homology"/>
<comment type="caution">
    <text evidence="7">The sequence shown here is derived from an EMBL/GenBank/DDBJ whole genome shotgun (WGS) entry which is preliminary data.</text>
</comment>
<dbReference type="FunFam" id="3.30.559.10:FF:000016">
    <property type="entry name" value="Nonribosomal peptide synthase Pes1"/>
    <property type="match status" value="1"/>
</dbReference>
<reference evidence="7" key="1">
    <citation type="submission" date="2018-03" db="EMBL/GenBank/DDBJ databases">
        <authorList>
            <person name="Guldener U."/>
        </authorList>
    </citation>
    <scope>NUCLEOTIDE SEQUENCE</scope>
</reference>
<dbReference type="EMBL" id="ONZQ02000012">
    <property type="protein sequence ID" value="SPO05357.1"/>
    <property type="molecule type" value="Genomic_DNA"/>
</dbReference>
<protein>
    <submittedName>
        <fullName evidence="7">Related to peptide synthetase</fullName>
    </submittedName>
</protein>
<feature type="compositionally biased region" description="Low complexity" evidence="5">
    <location>
        <begin position="2589"/>
        <end position="2598"/>
    </location>
</feature>
<dbReference type="GO" id="GO:0016874">
    <property type="term" value="F:ligase activity"/>
    <property type="evidence" value="ECO:0007669"/>
    <property type="project" value="UniProtKB-KW"/>
</dbReference>
<dbReference type="Gene3D" id="3.40.50.12780">
    <property type="entry name" value="N-terminal domain of ligase-like"/>
    <property type="match status" value="1"/>
</dbReference>
<dbReference type="InterPro" id="IPR045851">
    <property type="entry name" value="AMP-bd_C_sf"/>
</dbReference>
<keyword evidence="3" id="KW-0436">Ligase</keyword>
<evidence type="ECO:0000313" key="7">
    <source>
        <dbReference type="EMBL" id="SPO05357.1"/>
    </source>
</evidence>